<evidence type="ECO:0000313" key="1">
    <source>
        <dbReference type="EMBL" id="KAJ5344909.1"/>
    </source>
</evidence>
<comment type="caution">
    <text evidence="1">The sequence shown here is derived from an EMBL/GenBank/DDBJ whole genome shotgun (WGS) entry which is preliminary data.</text>
</comment>
<sequence>MARSKRRRSNDETWMRTNGAVVDDRARKLCFGKTDCPENPTLDASIHPRCAGIEDVAFGRLVQWMGEQRGRVGIGG</sequence>
<organism evidence="1 2">
    <name type="scientific">Penicillium brevicompactum</name>
    <dbReference type="NCBI Taxonomy" id="5074"/>
    <lineage>
        <taxon>Eukaryota</taxon>
        <taxon>Fungi</taxon>
        <taxon>Dikarya</taxon>
        <taxon>Ascomycota</taxon>
        <taxon>Pezizomycotina</taxon>
        <taxon>Eurotiomycetes</taxon>
        <taxon>Eurotiomycetidae</taxon>
        <taxon>Eurotiales</taxon>
        <taxon>Aspergillaceae</taxon>
        <taxon>Penicillium</taxon>
    </lineage>
</organism>
<reference evidence="1" key="1">
    <citation type="submission" date="2022-12" db="EMBL/GenBank/DDBJ databases">
        <authorList>
            <person name="Petersen C."/>
        </authorList>
    </citation>
    <scope>NUCLEOTIDE SEQUENCE</scope>
    <source>
        <strain evidence="1">IBT 35673</strain>
    </source>
</reference>
<accession>A0A9W9QU21</accession>
<gene>
    <name evidence="1" type="ORF">N7452_002913</name>
</gene>
<dbReference type="Proteomes" id="UP001147695">
    <property type="component" value="Unassembled WGS sequence"/>
</dbReference>
<protein>
    <submittedName>
        <fullName evidence="1">Uncharacterized protein</fullName>
    </submittedName>
</protein>
<dbReference type="EMBL" id="JAPZBQ010000002">
    <property type="protein sequence ID" value="KAJ5344909.1"/>
    <property type="molecule type" value="Genomic_DNA"/>
</dbReference>
<reference evidence="1" key="2">
    <citation type="journal article" date="2023" name="IMA Fungus">
        <title>Comparative genomic study of the Penicillium genus elucidates a diverse pangenome and 15 lateral gene transfer events.</title>
        <authorList>
            <person name="Petersen C."/>
            <person name="Sorensen T."/>
            <person name="Nielsen M.R."/>
            <person name="Sondergaard T.E."/>
            <person name="Sorensen J.L."/>
            <person name="Fitzpatrick D.A."/>
            <person name="Frisvad J.C."/>
            <person name="Nielsen K.L."/>
        </authorList>
    </citation>
    <scope>NUCLEOTIDE SEQUENCE</scope>
    <source>
        <strain evidence="1">IBT 35673</strain>
    </source>
</reference>
<evidence type="ECO:0000313" key="2">
    <source>
        <dbReference type="Proteomes" id="UP001147695"/>
    </source>
</evidence>
<proteinExistence type="predicted"/>
<dbReference type="AlphaFoldDB" id="A0A9W9QU21"/>
<name>A0A9W9QU21_PENBR</name>